<keyword evidence="4" id="KW-1185">Reference proteome</keyword>
<proteinExistence type="predicted"/>
<dbReference type="Proteomes" id="UP000525078">
    <property type="component" value="Unassembled WGS sequence"/>
</dbReference>
<accession>A0A7J6HS72</accession>
<dbReference type="EMBL" id="JAATIQ010000029">
    <property type="protein sequence ID" value="KAF4398134.1"/>
    <property type="molecule type" value="Genomic_DNA"/>
</dbReference>
<evidence type="ECO:0000313" key="2">
    <source>
        <dbReference type="EMBL" id="KAF4398134.1"/>
    </source>
</evidence>
<evidence type="ECO:0000313" key="3">
    <source>
        <dbReference type="Proteomes" id="UP000525078"/>
    </source>
</evidence>
<sequence length="107" mass="11460">MRNFRLGRDGLKSIILSENGAQHLTSAGSKGGCRGGSFRLWHFDKSGATTGVAEANGFEARPATPYSPPRPISMSLLSNLLLLPSDGVVLALHEIILRDSRGSKQNK</sequence>
<reference evidence="3 4" key="1">
    <citation type="journal article" date="2020" name="bioRxiv">
        <title>Sequence and annotation of 42 cannabis genomes reveals extensive copy number variation in cannabinoid synthesis and pathogen resistance genes.</title>
        <authorList>
            <person name="Mckernan K.J."/>
            <person name="Helbert Y."/>
            <person name="Kane L.T."/>
            <person name="Ebling H."/>
            <person name="Zhang L."/>
            <person name="Liu B."/>
            <person name="Eaton Z."/>
            <person name="Mclaughlin S."/>
            <person name="Kingan S."/>
            <person name="Baybayan P."/>
            <person name="Concepcion G."/>
            <person name="Jordan M."/>
            <person name="Riva A."/>
            <person name="Barbazuk W."/>
            <person name="Harkins T."/>
        </authorList>
    </citation>
    <scope>NUCLEOTIDE SEQUENCE [LARGE SCALE GENOMIC DNA]</scope>
    <source>
        <strain evidence="3 4">cv. Jamaican Lion 4</strain>
        <strain evidence="2">Father</strain>
        <strain evidence="1">Mother</strain>
        <tissue evidence="2">Leaf</tissue>
    </source>
</reference>
<evidence type="ECO:0000313" key="4">
    <source>
        <dbReference type="Proteomes" id="UP000583929"/>
    </source>
</evidence>
<evidence type="ECO:0000313" key="1">
    <source>
        <dbReference type="EMBL" id="KAF4362095.1"/>
    </source>
</evidence>
<gene>
    <name evidence="1" type="ORF">F8388_023947</name>
    <name evidence="2" type="ORF">G4B88_019855</name>
</gene>
<organism evidence="2 4">
    <name type="scientific">Cannabis sativa</name>
    <name type="common">Hemp</name>
    <name type="synonym">Marijuana</name>
    <dbReference type="NCBI Taxonomy" id="3483"/>
    <lineage>
        <taxon>Eukaryota</taxon>
        <taxon>Viridiplantae</taxon>
        <taxon>Streptophyta</taxon>
        <taxon>Embryophyta</taxon>
        <taxon>Tracheophyta</taxon>
        <taxon>Spermatophyta</taxon>
        <taxon>Magnoliopsida</taxon>
        <taxon>eudicotyledons</taxon>
        <taxon>Gunneridae</taxon>
        <taxon>Pentapetalae</taxon>
        <taxon>rosids</taxon>
        <taxon>fabids</taxon>
        <taxon>Rosales</taxon>
        <taxon>Cannabaceae</taxon>
        <taxon>Cannabis</taxon>
    </lineage>
</organism>
<dbReference type="EMBL" id="JAATIP010000186">
    <property type="protein sequence ID" value="KAF4362095.1"/>
    <property type="molecule type" value="Genomic_DNA"/>
</dbReference>
<comment type="caution">
    <text evidence="2">The sequence shown here is derived from an EMBL/GenBank/DDBJ whole genome shotgun (WGS) entry which is preliminary data.</text>
</comment>
<protein>
    <submittedName>
        <fullName evidence="2">Uncharacterized protein</fullName>
    </submittedName>
</protein>
<dbReference type="Proteomes" id="UP000583929">
    <property type="component" value="Unassembled WGS sequence"/>
</dbReference>
<dbReference type="AlphaFoldDB" id="A0A7J6HS72"/>
<name>A0A7J6HS72_CANSA</name>